<keyword evidence="3" id="KW-0812">Transmembrane</keyword>
<keyword evidence="5" id="KW-0677">Repeat</keyword>
<evidence type="ECO:0000256" key="3">
    <source>
        <dbReference type="ARBA" id="ARBA00022692"/>
    </source>
</evidence>
<reference evidence="10 11" key="1">
    <citation type="journal article" date="2022" name="Nat. Genet.">
        <title>Improved pea reference genome and pan-genome highlight genomic features and evolutionary characteristics.</title>
        <authorList>
            <person name="Yang T."/>
            <person name="Liu R."/>
            <person name="Luo Y."/>
            <person name="Hu S."/>
            <person name="Wang D."/>
            <person name="Wang C."/>
            <person name="Pandey M.K."/>
            <person name="Ge S."/>
            <person name="Xu Q."/>
            <person name="Li N."/>
            <person name="Li G."/>
            <person name="Huang Y."/>
            <person name="Saxena R.K."/>
            <person name="Ji Y."/>
            <person name="Li M."/>
            <person name="Yan X."/>
            <person name="He Y."/>
            <person name="Liu Y."/>
            <person name="Wang X."/>
            <person name="Xiang C."/>
            <person name="Varshney R.K."/>
            <person name="Ding H."/>
            <person name="Gao S."/>
            <person name="Zong X."/>
        </authorList>
    </citation>
    <scope>NUCLEOTIDE SEQUENCE [LARGE SCALE GENOMIC DNA]</scope>
    <source>
        <strain evidence="10 11">cv. Zhongwan 6</strain>
    </source>
</reference>
<keyword evidence="7" id="KW-0472">Membrane</keyword>
<dbReference type="SUPFAM" id="SSF52058">
    <property type="entry name" value="L domain-like"/>
    <property type="match status" value="1"/>
</dbReference>
<dbReference type="Gramene" id="Psat01G0267600-T1">
    <property type="protein sequence ID" value="KAI5444147.1"/>
    <property type="gene ID" value="KIW84_012676"/>
</dbReference>
<dbReference type="GO" id="GO:0016020">
    <property type="term" value="C:membrane"/>
    <property type="evidence" value="ECO:0007669"/>
    <property type="project" value="UniProtKB-SubCell"/>
</dbReference>
<dbReference type="PANTHER" id="PTHR47986:SF34">
    <property type="entry name" value="RECEPTOR-LIKE KINASE TMK2"/>
    <property type="match status" value="1"/>
</dbReference>
<dbReference type="Gene3D" id="3.80.10.10">
    <property type="entry name" value="Ribonuclease Inhibitor"/>
    <property type="match status" value="1"/>
</dbReference>
<gene>
    <name evidence="10" type="ORF">KIW84_012676</name>
</gene>
<evidence type="ECO:0000256" key="9">
    <source>
        <dbReference type="ARBA" id="ARBA00023180"/>
    </source>
</evidence>
<proteinExistence type="predicted"/>
<accession>A0A9D5BIK4</accession>
<evidence type="ECO:0000256" key="6">
    <source>
        <dbReference type="ARBA" id="ARBA00022989"/>
    </source>
</evidence>
<evidence type="ECO:0000256" key="4">
    <source>
        <dbReference type="ARBA" id="ARBA00022729"/>
    </source>
</evidence>
<evidence type="ECO:0000256" key="2">
    <source>
        <dbReference type="ARBA" id="ARBA00022614"/>
    </source>
</evidence>
<dbReference type="InterPro" id="IPR032675">
    <property type="entry name" value="LRR_dom_sf"/>
</dbReference>
<keyword evidence="6" id="KW-1133">Transmembrane helix</keyword>
<dbReference type="EMBL" id="JAMSHJ010000001">
    <property type="protein sequence ID" value="KAI5444147.1"/>
    <property type="molecule type" value="Genomic_DNA"/>
</dbReference>
<comment type="subcellular location">
    <subcellularLocation>
        <location evidence="1">Membrane</location>
        <topology evidence="1">Single-pass membrane protein</topology>
    </subcellularLocation>
</comment>
<sequence>MPTCFFGLLVESLWLNDRKSDVKLSGSVEFLQNMTSLTEVWLHSNGFNGPLPGFERLKSLDVLSLRDNHFNGVAKLKPTKNHKVKLRINNRGRLVLELVKWFNFSRGLKPLNNDNDVLQFAKDVIGFDVIDVYVEYNVDDPEIVSSSEESEDSVNLYTLHETDDEEVVKFSTYESGV</sequence>
<evidence type="ECO:0000256" key="8">
    <source>
        <dbReference type="ARBA" id="ARBA00023170"/>
    </source>
</evidence>
<protein>
    <submittedName>
        <fullName evidence="10">Uncharacterized protein</fullName>
    </submittedName>
</protein>
<evidence type="ECO:0000313" key="10">
    <source>
        <dbReference type="EMBL" id="KAI5444147.1"/>
    </source>
</evidence>
<keyword evidence="11" id="KW-1185">Reference proteome</keyword>
<evidence type="ECO:0000256" key="1">
    <source>
        <dbReference type="ARBA" id="ARBA00004167"/>
    </source>
</evidence>
<comment type="caution">
    <text evidence="10">The sequence shown here is derived from an EMBL/GenBank/DDBJ whole genome shotgun (WGS) entry which is preliminary data.</text>
</comment>
<dbReference type="Proteomes" id="UP001058974">
    <property type="component" value="Chromosome 1"/>
</dbReference>
<dbReference type="AlphaFoldDB" id="A0A9D5BIK4"/>
<evidence type="ECO:0000256" key="5">
    <source>
        <dbReference type="ARBA" id="ARBA00022737"/>
    </source>
</evidence>
<dbReference type="InterPro" id="IPR052422">
    <property type="entry name" value="Auxin_Ser/Thr_Kinase"/>
</dbReference>
<dbReference type="PANTHER" id="PTHR47986">
    <property type="entry name" value="OSJNBA0070M12.3 PROTEIN"/>
    <property type="match status" value="1"/>
</dbReference>
<evidence type="ECO:0000256" key="7">
    <source>
        <dbReference type="ARBA" id="ARBA00023136"/>
    </source>
</evidence>
<keyword evidence="9" id="KW-0325">Glycoprotein</keyword>
<evidence type="ECO:0000313" key="11">
    <source>
        <dbReference type="Proteomes" id="UP001058974"/>
    </source>
</evidence>
<keyword evidence="4" id="KW-0732">Signal</keyword>
<keyword evidence="2" id="KW-0433">Leucine-rich repeat</keyword>
<name>A0A9D5BIK4_PEA</name>
<organism evidence="10 11">
    <name type="scientific">Pisum sativum</name>
    <name type="common">Garden pea</name>
    <name type="synonym">Lathyrus oleraceus</name>
    <dbReference type="NCBI Taxonomy" id="3888"/>
    <lineage>
        <taxon>Eukaryota</taxon>
        <taxon>Viridiplantae</taxon>
        <taxon>Streptophyta</taxon>
        <taxon>Embryophyta</taxon>
        <taxon>Tracheophyta</taxon>
        <taxon>Spermatophyta</taxon>
        <taxon>Magnoliopsida</taxon>
        <taxon>eudicotyledons</taxon>
        <taxon>Gunneridae</taxon>
        <taxon>Pentapetalae</taxon>
        <taxon>rosids</taxon>
        <taxon>fabids</taxon>
        <taxon>Fabales</taxon>
        <taxon>Fabaceae</taxon>
        <taxon>Papilionoideae</taxon>
        <taxon>50 kb inversion clade</taxon>
        <taxon>NPAAA clade</taxon>
        <taxon>Hologalegina</taxon>
        <taxon>IRL clade</taxon>
        <taxon>Fabeae</taxon>
        <taxon>Lathyrus</taxon>
    </lineage>
</organism>
<keyword evidence="8" id="KW-0675">Receptor</keyword>